<protein>
    <submittedName>
        <fullName evidence="1">Uncharacterized protein</fullName>
    </submittedName>
</protein>
<dbReference type="KEGG" id="hat:RC74_09585"/>
<dbReference type="EMBL" id="CP014327">
    <property type="protein sequence ID" value="AML51475.1"/>
    <property type="molecule type" value="Genomic_DNA"/>
</dbReference>
<gene>
    <name evidence="1" type="ORF">RC74_09585</name>
</gene>
<dbReference type="STRING" id="1579316.RC74_09585"/>
<name>A0A126V0J6_9RHOB</name>
<sequence>MKTTFEEQRAINTLMNFRIPEHLKSDFYLICRSQHISMTARLNFMILEFVKGQNPSKTQDYGFPPNPLGEAWRDHLHAE</sequence>
<reference evidence="1 2" key="1">
    <citation type="submission" date="2016-02" db="EMBL/GenBank/DDBJ databases">
        <title>Complete genome sequence of Halocynthiibacter arcticus PAMC 20958t from arctic marine sediment.</title>
        <authorList>
            <person name="Lee Y.M."/>
            <person name="Baek K."/>
            <person name="Lee H.K."/>
            <person name="Shin S.C."/>
        </authorList>
    </citation>
    <scope>NUCLEOTIDE SEQUENCE [LARGE SCALE GENOMIC DNA]</scope>
    <source>
        <strain evidence="1">PAMC 20958</strain>
    </source>
</reference>
<evidence type="ECO:0000313" key="2">
    <source>
        <dbReference type="Proteomes" id="UP000070371"/>
    </source>
</evidence>
<keyword evidence="2" id="KW-1185">Reference proteome</keyword>
<dbReference type="Proteomes" id="UP000070371">
    <property type="component" value="Chromosome"/>
</dbReference>
<organism evidence="1 2">
    <name type="scientific">Falsihalocynthiibacter arcticus</name>
    <dbReference type="NCBI Taxonomy" id="1579316"/>
    <lineage>
        <taxon>Bacteria</taxon>
        <taxon>Pseudomonadati</taxon>
        <taxon>Pseudomonadota</taxon>
        <taxon>Alphaproteobacteria</taxon>
        <taxon>Rhodobacterales</taxon>
        <taxon>Roseobacteraceae</taxon>
        <taxon>Falsihalocynthiibacter</taxon>
    </lineage>
</organism>
<dbReference type="AlphaFoldDB" id="A0A126V0J6"/>
<proteinExistence type="predicted"/>
<accession>A0A126V0J6</accession>
<evidence type="ECO:0000313" key="1">
    <source>
        <dbReference type="EMBL" id="AML51475.1"/>
    </source>
</evidence>